<dbReference type="Proteomes" id="UP000248863">
    <property type="component" value="Unassembled WGS sequence"/>
</dbReference>
<gene>
    <name evidence="4" type="ORF">CH338_15735</name>
</gene>
<reference evidence="4 5" key="1">
    <citation type="submission" date="2017-07" db="EMBL/GenBank/DDBJ databases">
        <title>Draft Genome Sequences of Select Purple Nonsulfur Bacteria.</title>
        <authorList>
            <person name="Lasarre B."/>
            <person name="Mckinlay J.B."/>
        </authorList>
    </citation>
    <scope>NUCLEOTIDE SEQUENCE [LARGE SCALE GENOMIC DNA]</scope>
    <source>
        <strain evidence="4 5">DSM 11907</strain>
    </source>
</reference>
<keyword evidence="5" id="KW-1185">Reference proteome</keyword>
<dbReference type="Gene3D" id="3.90.1140.10">
    <property type="entry name" value="Cyclic phosphodiesterase"/>
    <property type="match status" value="1"/>
</dbReference>
<evidence type="ECO:0000259" key="3">
    <source>
        <dbReference type="Pfam" id="PF02834"/>
    </source>
</evidence>
<dbReference type="Pfam" id="PF02834">
    <property type="entry name" value="LigT_PEase"/>
    <property type="match status" value="2"/>
</dbReference>
<dbReference type="EMBL" id="NPEU01000177">
    <property type="protein sequence ID" value="RAI37552.1"/>
    <property type="molecule type" value="Genomic_DNA"/>
</dbReference>
<dbReference type="HAMAP" id="MF_01940">
    <property type="entry name" value="RNA_CPDase"/>
    <property type="match status" value="1"/>
</dbReference>
<evidence type="ECO:0000313" key="5">
    <source>
        <dbReference type="Proteomes" id="UP000248863"/>
    </source>
</evidence>
<name>A0A327KJP3_9BRAD</name>
<keyword evidence="1 2" id="KW-0378">Hydrolase</keyword>
<dbReference type="GO" id="GO:0004113">
    <property type="term" value="F:2',3'-cyclic-nucleotide 3'-phosphodiesterase activity"/>
    <property type="evidence" value="ECO:0007669"/>
    <property type="project" value="InterPro"/>
</dbReference>
<feature type="active site" description="Proton donor" evidence="2">
    <location>
        <position position="37"/>
    </location>
</feature>
<dbReference type="EC" id="3.1.4.58" evidence="2"/>
<comment type="function">
    <text evidence="2">Hydrolyzes RNA 2',3'-cyclic phosphodiester to an RNA 2'-phosphomonoester.</text>
</comment>
<comment type="caution">
    <text evidence="4">The sequence shown here is derived from an EMBL/GenBank/DDBJ whole genome shotgun (WGS) entry which is preliminary data.</text>
</comment>
<feature type="short sequence motif" description="HXTX 1" evidence="2">
    <location>
        <begin position="37"/>
        <end position="40"/>
    </location>
</feature>
<dbReference type="NCBIfam" id="TIGR02258">
    <property type="entry name" value="2_5_ligase"/>
    <property type="match status" value="1"/>
</dbReference>
<dbReference type="InterPro" id="IPR009097">
    <property type="entry name" value="Cyclic_Pdiesterase"/>
</dbReference>
<protein>
    <recommendedName>
        <fullName evidence="2">RNA 2',3'-cyclic phosphodiesterase</fullName>
        <shortName evidence="2">RNA 2',3'-CPDase</shortName>
        <ecNumber evidence="2">3.1.4.58</ecNumber>
    </recommendedName>
</protein>
<dbReference type="AlphaFoldDB" id="A0A327KJP3"/>
<evidence type="ECO:0000313" key="4">
    <source>
        <dbReference type="EMBL" id="RAI37552.1"/>
    </source>
</evidence>
<accession>A0A327KJP3</accession>
<dbReference type="GO" id="GO:0008664">
    <property type="term" value="F:RNA 2',3'-cyclic 3'-phosphodiesterase activity"/>
    <property type="evidence" value="ECO:0007669"/>
    <property type="project" value="UniProtKB-EC"/>
</dbReference>
<dbReference type="PANTHER" id="PTHR35561:SF1">
    <property type="entry name" value="RNA 2',3'-CYCLIC PHOSPHODIESTERASE"/>
    <property type="match status" value="1"/>
</dbReference>
<dbReference type="RefSeq" id="WP_111358093.1">
    <property type="nucleotide sequence ID" value="NZ_NHSK01000038.1"/>
</dbReference>
<dbReference type="InterPro" id="IPR014051">
    <property type="entry name" value="Phosphoesterase_HXTX"/>
</dbReference>
<evidence type="ECO:0000256" key="1">
    <source>
        <dbReference type="ARBA" id="ARBA00022801"/>
    </source>
</evidence>
<proteinExistence type="inferred from homology"/>
<evidence type="ECO:0000256" key="2">
    <source>
        <dbReference type="HAMAP-Rule" id="MF_01940"/>
    </source>
</evidence>
<dbReference type="InterPro" id="IPR004175">
    <property type="entry name" value="RNA_CPDase"/>
</dbReference>
<organism evidence="4 5">
    <name type="scientific">Rhodoplanes elegans</name>
    <dbReference type="NCBI Taxonomy" id="29408"/>
    <lineage>
        <taxon>Bacteria</taxon>
        <taxon>Pseudomonadati</taxon>
        <taxon>Pseudomonadota</taxon>
        <taxon>Alphaproteobacteria</taxon>
        <taxon>Hyphomicrobiales</taxon>
        <taxon>Nitrobacteraceae</taxon>
        <taxon>Rhodoplanes</taxon>
    </lineage>
</organism>
<feature type="domain" description="Phosphoesterase HXTX" evidence="3">
    <location>
        <begin position="8"/>
        <end position="82"/>
    </location>
</feature>
<sequence length="187" mass="20210">MPRLFTALEIPPAVGERLSMLRGGLPGARWIDPENYHLTLRFIGDIDDALANDIVQVLAGVRRAAFDLVLDGLDAFGGRKPRAVFAAAPAVPPLVELQAEHERLMRRIGIPAEGRKFSPHVTLARLRQTSARQVADYLAARADFRSAAFPVERFVLMSSRASTGGGPYVVEAAYPLRAEALAGPAEG</sequence>
<dbReference type="PANTHER" id="PTHR35561">
    <property type="entry name" value="RNA 2',3'-CYCLIC PHOSPHODIESTERASE"/>
    <property type="match status" value="1"/>
</dbReference>
<feature type="active site" description="Proton acceptor" evidence="2">
    <location>
        <position position="120"/>
    </location>
</feature>
<comment type="catalytic activity">
    <reaction evidence="2">
        <text>a 3'-end 2',3'-cyclophospho-ribonucleotide-RNA + H2O = a 3'-end 2'-phospho-ribonucleotide-RNA + H(+)</text>
        <dbReference type="Rhea" id="RHEA:11828"/>
        <dbReference type="Rhea" id="RHEA-COMP:10464"/>
        <dbReference type="Rhea" id="RHEA-COMP:17353"/>
        <dbReference type="ChEBI" id="CHEBI:15377"/>
        <dbReference type="ChEBI" id="CHEBI:15378"/>
        <dbReference type="ChEBI" id="CHEBI:83064"/>
        <dbReference type="ChEBI" id="CHEBI:173113"/>
        <dbReference type="EC" id="3.1.4.58"/>
    </reaction>
</comment>
<dbReference type="OrthoDB" id="9793819at2"/>
<dbReference type="SUPFAM" id="SSF55144">
    <property type="entry name" value="LigT-like"/>
    <property type="match status" value="1"/>
</dbReference>
<feature type="domain" description="Phosphoesterase HXTX" evidence="3">
    <location>
        <begin position="92"/>
        <end position="165"/>
    </location>
</feature>
<comment type="similarity">
    <text evidence="2">Belongs to the 2H phosphoesterase superfamily. ThpR family.</text>
</comment>
<feature type="short sequence motif" description="HXTX 2" evidence="2">
    <location>
        <begin position="120"/>
        <end position="123"/>
    </location>
</feature>